<comment type="caution">
    <text evidence="1">The sequence shown here is derived from an EMBL/GenBank/DDBJ whole genome shotgun (WGS) entry which is preliminary data.</text>
</comment>
<accession>J9GGK9</accession>
<organism evidence="1">
    <name type="scientific">gut metagenome</name>
    <dbReference type="NCBI Taxonomy" id="749906"/>
    <lineage>
        <taxon>unclassified sequences</taxon>
        <taxon>metagenomes</taxon>
        <taxon>organismal metagenomes</taxon>
    </lineage>
</organism>
<protein>
    <submittedName>
        <fullName evidence="1">Uncharacterized protein</fullName>
    </submittedName>
</protein>
<sequence length="44" mass="5139">MIGQGKHTDFFQFSASYVVSRMNRFSALYKGSHRLCPCCFYKIL</sequence>
<gene>
    <name evidence="1" type="ORF">EVA_13390</name>
</gene>
<dbReference type="EMBL" id="AMCI01004231">
    <property type="protein sequence ID" value="EJW98504.1"/>
    <property type="molecule type" value="Genomic_DNA"/>
</dbReference>
<evidence type="ECO:0000313" key="1">
    <source>
        <dbReference type="EMBL" id="EJW98504.1"/>
    </source>
</evidence>
<name>J9GGK9_9ZZZZ</name>
<proteinExistence type="predicted"/>
<dbReference type="AlphaFoldDB" id="J9GGK9"/>
<reference evidence="1" key="1">
    <citation type="journal article" date="2012" name="PLoS ONE">
        <title>Gene sets for utilization of primary and secondary nutrition supplies in the distal gut of endangered iberian lynx.</title>
        <authorList>
            <person name="Alcaide M."/>
            <person name="Messina E."/>
            <person name="Richter M."/>
            <person name="Bargiela R."/>
            <person name="Peplies J."/>
            <person name="Huws S.A."/>
            <person name="Newbold C.J."/>
            <person name="Golyshin P.N."/>
            <person name="Simon M.A."/>
            <person name="Lopez G."/>
            <person name="Yakimov M.M."/>
            <person name="Ferrer M."/>
        </authorList>
    </citation>
    <scope>NUCLEOTIDE SEQUENCE</scope>
</reference>